<proteinExistence type="predicted"/>
<reference evidence="3" key="1">
    <citation type="submission" date="2013-09" db="EMBL/GenBank/DDBJ databases">
        <authorList>
            <person name="Zeng Z."/>
            <person name="Chen C."/>
        </authorList>
    </citation>
    <scope>NUCLEOTIDE SEQUENCE [LARGE SCALE GENOMIC DNA]</scope>
    <source>
        <strain evidence="3">DK69</strain>
    </source>
</reference>
<comment type="caution">
    <text evidence="2">The sequence shown here is derived from an EMBL/GenBank/DDBJ whole genome shotgun (WGS) entry which is preliminary data.</text>
</comment>
<evidence type="ECO:0000313" key="3">
    <source>
        <dbReference type="Proteomes" id="UP000030149"/>
    </source>
</evidence>
<dbReference type="EMBL" id="JRLZ01000018">
    <property type="protein sequence ID" value="KGO93833.1"/>
    <property type="molecule type" value="Genomic_DNA"/>
</dbReference>
<dbReference type="RefSeq" id="WP_023572990.1">
    <property type="nucleotide sequence ID" value="NZ_AVCS01000006.1"/>
</dbReference>
<dbReference type="PATRIC" id="fig|1107311.3.peg.940"/>
<evidence type="ECO:0000313" key="2">
    <source>
        <dbReference type="EMBL" id="KGO93833.1"/>
    </source>
</evidence>
<keyword evidence="3" id="KW-1185">Reference proteome</keyword>
<accession>V6SDF8</accession>
<dbReference type="InterPro" id="IPR046219">
    <property type="entry name" value="DUF6252"/>
</dbReference>
<dbReference type="eggNOG" id="ENOG503284N">
    <property type="taxonomic scope" value="Bacteria"/>
</dbReference>
<keyword evidence="1" id="KW-0732">Signal</keyword>
<dbReference type="Pfam" id="PF19765">
    <property type="entry name" value="DUF6252"/>
    <property type="match status" value="1"/>
</dbReference>
<dbReference type="PROSITE" id="PS51257">
    <property type="entry name" value="PROKAR_LIPOPROTEIN"/>
    <property type="match status" value="1"/>
</dbReference>
<evidence type="ECO:0000256" key="1">
    <source>
        <dbReference type="SAM" id="SignalP"/>
    </source>
</evidence>
<gene>
    <name evidence="2" type="ORF">Q767_14240</name>
</gene>
<feature type="chain" id="PRO_5004750747" description="Lipoprotein" evidence="1">
    <location>
        <begin position="19"/>
        <end position="145"/>
    </location>
</feature>
<reference evidence="2 3" key="2">
    <citation type="journal article" date="2015" name="Stand. Genomic Sci.">
        <title>High quality draft genomic sequence of Flavobacterium enshiense DK69(T) and comparison among Flavobacterium genomes.</title>
        <authorList>
            <person name="Zeng Z."/>
            <person name="Chen C."/>
            <person name="Du H."/>
            <person name="Wang G."/>
            <person name="Li M."/>
        </authorList>
    </citation>
    <scope>NUCLEOTIDE SEQUENCE [LARGE SCALE GENOMIC DNA]</scope>
    <source>
        <strain evidence="2 3">DK69</strain>
    </source>
</reference>
<evidence type="ECO:0008006" key="4">
    <source>
        <dbReference type="Google" id="ProtNLM"/>
    </source>
</evidence>
<organism evidence="2 3">
    <name type="scientific">Flavobacterium enshiense DK69</name>
    <dbReference type="NCBI Taxonomy" id="1107311"/>
    <lineage>
        <taxon>Bacteria</taxon>
        <taxon>Pseudomonadati</taxon>
        <taxon>Bacteroidota</taxon>
        <taxon>Flavobacteriia</taxon>
        <taxon>Flavobacteriales</taxon>
        <taxon>Flavobacteriaceae</taxon>
        <taxon>Flavobacterium</taxon>
    </lineage>
</organism>
<dbReference type="STRING" id="1107311.Q767_14240"/>
<feature type="signal peptide" evidence="1">
    <location>
        <begin position="1"/>
        <end position="18"/>
    </location>
</feature>
<name>V6SDF8_9FLAO</name>
<dbReference type="OrthoDB" id="1448607at2"/>
<dbReference type="AlphaFoldDB" id="V6SDF8"/>
<sequence>MKKIVSLFVLAVAFVSCGEDIQFNSPAVQATKNGAFWKANTMDAFSDADGLTITATVGTDIVTLHTSSAAPGTYVLGESTANKATYESIEGGGSLYETGDGIGSGKIIISPGGTVTGKFDFIAEDEEGNEVNFTNGDFYQVPSRY</sequence>
<protein>
    <recommendedName>
        <fullName evidence="4">Lipoprotein</fullName>
    </recommendedName>
</protein>
<dbReference type="Proteomes" id="UP000030149">
    <property type="component" value="Unassembled WGS sequence"/>
</dbReference>